<feature type="compositionally biased region" description="Basic and acidic residues" evidence="1">
    <location>
        <begin position="101"/>
        <end position="116"/>
    </location>
</feature>
<feature type="transmembrane region" description="Helical" evidence="2">
    <location>
        <begin position="49"/>
        <end position="69"/>
    </location>
</feature>
<accession>A0ABQ2YK08</accession>
<sequence>MSCCDDKTPQGQEKSGLKGWVTGPRRWMLLGAVVVAGGLAMGWDQLVLLGIAPVLVSLLPCLVMCGAMCMMKCKDKKGKATEQGEASDVQANAEASPTASRETETATRHEVDHNVPTERPVSKLQA</sequence>
<evidence type="ECO:0000256" key="1">
    <source>
        <dbReference type="SAM" id="MobiDB-lite"/>
    </source>
</evidence>
<feature type="region of interest" description="Disordered" evidence="1">
    <location>
        <begin position="80"/>
        <end position="126"/>
    </location>
</feature>
<gene>
    <name evidence="3" type="ORF">GCM10007160_11930</name>
</gene>
<dbReference type="Proteomes" id="UP000653056">
    <property type="component" value="Unassembled WGS sequence"/>
</dbReference>
<reference evidence="4" key="1">
    <citation type="journal article" date="2019" name="Int. J. Syst. Evol. Microbiol.">
        <title>The Global Catalogue of Microorganisms (GCM) 10K type strain sequencing project: providing services to taxonomists for standard genome sequencing and annotation.</title>
        <authorList>
            <consortium name="The Broad Institute Genomics Platform"/>
            <consortium name="The Broad Institute Genome Sequencing Center for Infectious Disease"/>
            <person name="Wu L."/>
            <person name="Ma J."/>
        </authorList>
    </citation>
    <scope>NUCLEOTIDE SEQUENCE [LARGE SCALE GENOMIC DNA]</scope>
    <source>
        <strain evidence="4">KCTC 22228</strain>
    </source>
</reference>
<feature type="compositionally biased region" description="Polar residues" evidence="1">
    <location>
        <begin position="89"/>
        <end position="100"/>
    </location>
</feature>
<name>A0ABQ2YK08_9GAMM</name>
<keyword evidence="4" id="KW-1185">Reference proteome</keyword>
<evidence type="ECO:0000313" key="3">
    <source>
        <dbReference type="EMBL" id="GGX86272.1"/>
    </source>
</evidence>
<proteinExistence type="predicted"/>
<keyword evidence="2" id="KW-0472">Membrane</keyword>
<evidence type="ECO:0008006" key="5">
    <source>
        <dbReference type="Google" id="ProtNLM"/>
    </source>
</evidence>
<protein>
    <recommendedName>
        <fullName evidence="5">DUF2933 domain-containing protein</fullName>
    </recommendedName>
</protein>
<evidence type="ECO:0000313" key="4">
    <source>
        <dbReference type="Proteomes" id="UP000653056"/>
    </source>
</evidence>
<evidence type="ECO:0000256" key="2">
    <source>
        <dbReference type="SAM" id="Phobius"/>
    </source>
</evidence>
<keyword evidence="2" id="KW-1133">Transmembrane helix</keyword>
<organism evidence="3 4">
    <name type="scientific">Litchfieldella qijiaojingensis</name>
    <dbReference type="NCBI Taxonomy" id="980347"/>
    <lineage>
        <taxon>Bacteria</taxon>
        <taxon>Pseudomonadati</taxon>
        <taxon>Pseudomonadota</taxon>
        <taxon>Gammaproteobacteria</taxon>
        <taxon>Oceanospirillales</taxon>
        <taxon>Halomonadaceae</taxon>
        <taxon>Litchfieldella</taxon>
    </lineage>
</organism>
<dbReference type="RefSeq" id="WP_229803288.1">
    <property type="nucleotide sequence ID" value="NZ_BMXS01000004.1"/>
</dbReference>
<comment type="caution">
    <text evidence="3">The sequence shown here is derived from an EMBL/GenBank/DDBJ whole genome shotgun (WGS) entry which is preliminary data.</text>
</comment>
<dbReference type="EMBL" id="BMXS01000004">
    <property type="protein sequence ID" value="GGX86272.1"/>
    <property type="molecule type" value="Genomic_DNA"/>
</dbReference>
<feature type="transmembrane region" description="Helical" evidence="2">
    <location>
        <begin position="27"/>
        <end position="43"/>
    </location>
</feature>
<keyword evidence="2" id="KW-0812">Transmembrane</keyword>